<evidence type="ECO:0000256" key="5">
    <source>
        <dbReference type="HAMAP-Rule" id="MF_00822"/>
    </source>
</evidence>
<dbReference type="CDD" id="cd00571">
    <property type="entry name" value="UreE"/>
    <property type="match status" value="1"/>
</dbReference>
<dbReference type="GO" id="GO:0006457">
    <property type="term" value="P:protein folding"/>
    <property type="evidence" value="ECO:0007669"/>
    <property type="project" value="InterPro"/>
</dbReference>
<dbReference type="Gene3D" id="2.60.260.20">
    <property type="entry name" value="Urease metallochaperone UreE, N-terminal domain"/>
    <property type="match status" value="1"/>
</dbReference>
<comment type="function">
    <text evidence="5">Involved in urease metallocenter assembly. Binds nickel. Probably functions as a nickel donor during metallocenter assembly.</text>
</comment>
<dbReference type="GO" id="GO:0005737">
    <property type="term" value="C:cytoplasm"/>
    <property type="evidence" value="ECO:0007669"/>
    <property type="project" value="UniProtKB-SubCell"/>
</dbReference>
<comment type="similarity">
    <text evidence="5">Belongs to the UreE family.</text>
</comment>
<organism evidence="7 8">
    <name type="scientific">Tychonema bourrellyi FEM_GT703</name>
    <dbReference type="NCBI Taxonomy" id="2040638"/>
    <lineage>
        <taxon>Bacteria</taxon>
        <taxon>Bacillati</taxon>
        <taxon>Cyanobacteriota</taxon>
        <taxon>Cyanophyceae</taxon>
        <taxon>Oscillatoriophycideae</taxon>
        <taxon>Oscillatoriales</taxon>
        <taxon>Microcoleaceae</taxon>
        <taxon>Tychonema</taxon>
    </lineage>
</organism>
<dbReference type="Gene3D" id="3.30.70.790">
    <property type="entry name" value="UreE, C-terminal domain"/>
    <property type="match status" value="1"/>
</dbReference>
<keyword evidence="4 5" id="KW-0143">Chaperone</keyword>
<dbReference type="SMART" id="SM00988">
    <property type="entry name" value="UreE_N"/>
    <property type="match status" value="1"/>
</dbReference>
<dbReference type="GO" id="GO:0016151">
    <property type="term" value="F:nickel cation binding"/>
    <property type="evidence" value="ECO:0007669"/>
    <property type="project" value="UniProtKB-UniRule"/>
</dbReference>
<keyword evidence="8" id="KW-1185">Reference proteome</keyword>
<feature type="domain" description="UreE urease accessory N-terminal" evidence="6">
    <location>
        <begin position="1"/>
        <end position="66"/>
    </location>
</feature>
<evidence type="ECO:0000259" key="6">
    <source>
        <dbReference type="SMART" id="SM00988"/>
    </source>
</evidence>
<dbReference type="SUPFAM" id="SSF69287">
    <property type="entry name" value="Urease metallochaperone UreE, N-terminal domain"/>
    <property type="match status" value="1"/>
</dbReference>
<dbReference type="Proteomes" id="UP000226442">
    <property type="component" value="Unassembled WGS sequence"/>
</dbReference>
<dbReference type="GO" id="GO:0051082">
    <property type="term" value="F:unfolded protein binding"/>
    <property type="evidence" value="ECO:0007669"/>
    <property type="project" value="UniProtKB-UniRule"/>
</dbReference>
<dbReference type="EMBL" id="NXIB02000108">
    <property type="protein sequence ID" value="PHX54333.1"/>
    <property type="molecule type" value="Genomic_DNA"/>
</dbReference>
<keyword evidence="2 5" id="KW-0963">Cytoplasm</keyword>
<dbReference type="Pfam" id="PF02814">
    <property type="entry name" value="UreE_N"/>
    <property type="match status" value="1"/>
</dbReference>
<proteinExistence type="inferred from homology"/>
<sequence>MITFTKHLLANPDAVVSFTLPMTADDRTRSRHRFETDTGEVVNLHLPRGTVLRDRDLLQSEDGSCLVLVTAKPESVLTVRASTPLLLMRAAYHLGNRHVALEVTDHYLRFSPDAVLQGMLEKMGLEVIAEIMPFQPETGAYGHSH</sequence>
<dbReference type="GO" id="GO:0065003">
    <property type="term" value="P:protein-containing complex assembly"/>
    <property type="evidence" value="ECO:0007669"/>
    <property type="project" value="InterPro"/>
</dbReference>
<gene>
    <name evidence="5" type="primary">ureE</name>
    <name evidence="7" type="ORF">CP500_016800</name>
</gene>
<dbReference type="InterPro" id="IPR004029">
    <property type="entry name" value="UreE_N"/>
</dbReference>
<reference evidence="7" key="1">
    <citation type="submission" date="2017-10" db="EMBL/GenBank/DDBJ databases">
        <title>Draft genome sequence of the planktic cyanobacteria Tychonema bourrellyi isolated from alpine lentic freshwater.</title>
        <authorList>
            <person name="Tett A."/>
            <person name="Armanini F."/>
            <person name="Asnicar F."/>
            <person name="Boscaini A."/>
            <person name="Pasolli E."/>
            <person name="Zolfo M."/>
            <person name="Donati C."/>
            <person name="Salmaso N."/>
            <person name="Segata N."/>
        </authorList>
    </citation>
    <scope>NUCLEOTIDE SEQUENCE</scope>
    <source>
        <strain evidence="7">FEM_GT703</strain>
    </source>
</reference>
<comment type="subcellular location">
    <subcellularLocation>
        <location evidence="1 5">Cytoplasm</location>
    </subcellularLocation>
</comment>
<dbReference type="GO" id="GO:0019627">
    <property type="term" value="P:urea metabolic process"/>
    <property type="evidence" value="ECO:0007669"/>
    <property type="project" value="InterPro"/>
</dbReference>
<dbReference type="SUPFAM" id="SSF69737">
    <property type="entry name" value="Urease metallochaperone UreE, C-terminal domain"/>
    <property type="match status" value="1"/>
</dbReference>
<dbReference type="InterPro" id="IPR007864">
    <property type="entry name" value="UreE_C_dom"/>
</dbReference>
<dbReference type="InterPro" id="IPR012406">
    <property type="entry name" value="UreE"/>
</dbReference>
<evidence type="ECO:0000256" key="3">
    <source>
        <dbReference type="ARBA" id="ARBA00022596"/>
    </source>
</evidence>
<evidence type="ECO:0000256" key="4">
    <source>
        <dbReference type="ARBA" id="ARBA00023186"/>
    </source>
</evidence>
<dbReference type="RefSeq" id="WP_096830591.1">
    <property type="nucleotide sequence ID" value="NZ_NXIB02000108.1"/>
</dbReference>
<keyword evidence="3 5" id="KW-0533">Nickel</keyword>
<dbReference type="AlphaFoldDB" id="A0A2G4EXS1"/>
<dbReference type="OrthoDB" id="5421304at2"/>
<dbReference type="InterPro" id="IPR036118">
    <property type="entry name" value="UreE_N_sf"/>
</dbReference>
<dbReference type="HAMAP" id="MF_00822">
    <property type="entry name" value="UreE"/>
    <property type="match status" value="1"/>
</dbReference>
<dbReference type="PIRSF" id="PIRSF036402">
    <property type="entry name" value="Ureas_acces_UreE"/>
    <property type="match status" value="1"/>
</dbReference>
<comment type="caution">
    <text evidence="7">The sequence shown here is derived from an EMBL/GenBank/DDBJ whole genome shotgun (WGS) entry which is preliminary data.</text>
</comment>
<evidence type="ECO:0000313" key="7">
    <source>
        <dbReference type="EMBL" id="PHX54333.1"/>
    </source>
</evidence>
<protein>
    <recommendedName>
        <fullName evidence="5">Urease accessory protein UreE</fullName>
    </recommendedName>
</protein>
<evidence type="ECO:0000313" key="8">
    <source>
        <dbReference type="Proteomes" id="UP000226442"/>
    </source>
</evidence>
<accession>A0A2G4EXS1</accession>
<name>A0A2G4EXS1_9CYAN</name>
<dbReference type="Pfam" id="PF05194">
    <property type="entry name" value="UreE_C"/>
    <property type="match status" value="1"/>
</dbReference>
<dbReference type="NCBIfam" id="NF009751">
    <property type="entry name" value="PRK13261.1-1"/>
    <property type="match status" value="1"/>
</dbReference>
<evidence type="ECO:0000256" key="2">
    <source>
        <dbReference type="ARBA" id="ARBA00022490"/>
    </source>
</evidence>
<evidence type="ECO:0000256" key="1">
    <source>
        <dbReference type="ARBA" id="ARBA00004496"/>
    </source>
</evidence>